<feature type="binding site" evidence="5">
    <location>
        <begin position="243"/>
        <end position="247"/>
    </location>
    <ligand>
        <name>FAD</name>
        <dbReference type="ChEBI" id="CHEBI:57692"/>
    </ligand>
</feature>
<dbReference type="GeneID" id="37638319"/>
<evidence type="ECO:0000256" key="7">
    <source>
        <dbReference type="RuleBase" id="RU367151"/>
    </source>
</evidence>
<comment type="cofactor">
    <cofactor evidence="5 7">
        <name>FAD</name>
        <dbReference type="ChEBI" id="CHEBI:57692"/>
    </cofactor>
    <text evidence="5 7">Binds 1 FAD per subunit.</text>
</comment>
<feature type="site" description="Electron transfer via tryptophanyl radical" evidence="6">
    <location>
        <position position="367"/>
    </location>
</feature>
<evidence type="ECO:0000256" key="2">
    <source>
        <dbReference type="ARBA" id="ARBA00022630"/>
    </source>
</evidence>
<dbReference type="GO" id="GO:0003677">
    <property type="term" value="F:DNA binding"/>
    <property type="evidence" value="ECO:0007669"/>
    <property type="project" value="TreeGrafter"/>
</dbReference>
<dbReference type="InterPro" id="IPR036134">
    <property type="entry name" value="Crypto/Photolyase_FAD-like_sf"/>
</dbReference>
<feature type="binding site" evidence="5">
    <location>
        <position position="230"/>
    </location>
    <ligand>
        <name>FAD</name>
        <dbReference type="ChEBI" id="CHEBI:57692"/>
    </ligand>
</feature>
<evidence type="ECO:0000256" key="8">
    <source>
        <dbReference type="SAM" id="MobiDB-lite"/>
    </source>
</evidence>
<feature type="site" description="Electron transfer via tryptophanyl radical" evidence="6">
    <location>
        <position position="390"/>
    </location>
</feature>
<evidence type="ECO:0000313" key="10">
    <source>
        <dbReference type="EMBL" id="AXR77851.1"/>
    </source>
</evidence>
<feature type="binding site" evidence="5">
    <location>
        <begin position="380"/>
        <end position="382"/>
    </location>
    <ligand>
        <name>FAD</name>
        <dbReference type="ChEBI" id="CHEBI:57692"/>
    </ligand>
</feature>
<dbReference type="SUPFAM" id="SSF52425">
    <property type="entry name" value="Cryptochrome/photolyase, N-terminal domain"/>
    <property type="match status" value="1"/>
</dbReference>
<feature type="region of interest" description="Disordered" evidence="8">
    <location>
        <begin position="161"/>
        <end position="187"/>
    </location>
</feature>
<dbReference type="PRINTS" id="PR00147">
    <property type="entry name" value="DNAPHOTLYASE"/>
</dbReference>
<dbReference type="Gene3D" id="1.10.579.10">
    <property type="entry name" value="DNA Cyclobutane Dipyrimidine Photolyase, subunit A, domain 3"/>
    <property type="match status" value="1"/>
</dbReference>
<sequence>MNTAVLWFRDDLRLTDNPTLTAALEAVDEVVPVYVVDPQRRRTSRYGPRKLGAHRARFRLESVRDLRESIRTRGGDLLVREGRPAAVVSELAERVDADAVYAQTKPATEERADTEAVRAALPDGTTFHGHWTHTLYHPDDLPTPVGGIDDTFTPWRHEVEDDASVRDPLEPPESIRTPELESGDVPTLADLGLEEPPSDDRAVLAFEGGETAGKRRVERYLWDRDRLKTYKQTRNGLLGADYSSKFSPWLAAGCLSPRWINREVARYERERVANEDTYWLVFELLWRDFFQFQFAKYGGAFFTETGIRDVEKRWRRDRERFRRWADGETGVPFVDANMRELERTGYLSNRGRQNVASFLVDALEVDWRWGAAHFERHLVDYDVASNWGNWAYQAGVGNDSRDGYFDVLWQADRYDPDAEYVTTWLPELEGLPSEYAHWPWRLDDDESRGYGVEPGVDYPRPMIDVEDRFRELDNR</sequence>
<dbReference type="InterPro" id="IPR014133">
    <property type="entry name" value="Cry_DASH"/>
</dbReference>
<keyword evidence="3 5" id="KW-0274">FAD</keyword>
<evidence type="ECO:0000256" key="5">
    <source>
        <dbReference type="PIRSR" id="PIRSR602081-1"/>
    </source>
</evidence>
<dbReference type="SUPFAM" id="SSF48173">
    <property type="entry name" value="Cryptochrome/photolyase FAD-binding domain"/>
    <property type="match status" value="1"/>
</dbReference>
<reference evidence="11" key="1">
    <citation type="submission" date="2017-10" db="EMBL/GenBank/DDBJ databases">
        <title>Phenotypic and genomic properties of facultatively anaerobic sulfur-reducing natronoarchaea from hypersaline soda lakes.</title>
        <authorList>
            <person name="Sorokin D.Y."/>
            <person name="Kublanov I.V."/>
            <person name="Roman P."/>
            <person name="Sinninghe Damste J.S."/>
            <person name="Golyshin P.N."/>
            <person name="Rojo D."/>
            <person name="Ciordia S."/>
            <person name="Mena Md.C."/>
            <person name="Ferrer M."/>
            <person name="Messina E."/>
            <person name="Smedile F."/>
            <person name="La Spada G."/>
            <person name="La Cono V."/>
            <person name="Yakimov M.M."/>
        </authorList>
    </citation>
    <scope>NUCLEOTIDE SEQUENCE [LARGE SCALE GENOMIC DNA]</scope>
    <source>
        <strain evidence="11">AArc1</strain>
    </source>
</reference>
<protein>
    <recommendedName>
        <fullName evidence="7">Cryptochrome DASH</fullName>
    </recommendedName>
</protein>
<evidence type="ECO:0000256" key="1">
    <source>
        <dbReference type="ARBA" id="ARBA00005862"/>
    </source>
</evidence>
<evidence type="ECO:0000256" key="3">
    <source>
        <dbReference type="ARBA" id="ARBA00022827"/>
    </source>
</evidence>
<dbReference type="InterPro" id="IPR014729">
    <property type="entry name" value="Rossmann-like_a/b/a_fold"/>
</dbReference>
<dbReference type="RefSeq" id="WP_117363970.1">
    <property type="nucleotide sequence ID" value="NZ_CP024047.1"/>
</dbReference>
<dbReference type="Pfam" id="PF03441">
    <property type="entry name" value="FAD_binding_7"/>
    <property type="match status" value="1"/>
</dbReference>
<evidence type="ECO:0000256" key="4">
    <source>
        <dbReference type="ARBA" id="ARBA00022991"/>
    </source>
</evidence>
<evidence type="ECO:0000313" key="11">
    <source>
        <dbReference type="Proteomes" id="UP000258707"/>
    </source>
</evidence>
<dbReference type="InterPro" id="IPR006050">
    <property type="entry name" value="DNA_photolyase_N"/>
</dbReference>
<dbReference type="Gene3D" id="3.40.50.620">
    <property type="entry name" value="HUPs"/>
    <property type="match status" value="1"/>
</dbReference>
<dbReference type="Proteomes" id="UP000258707">
    <property type="component" value="Chromosome"/>
</dbReference>
<gene>
    <name evidence="10" type="ORF">AArc1_1518</name>
</gene>
<dbReference type="InterPro" id="IPR005101">
    <property type="entry name" value="Cryptochr/Photolyase_FAD-bd"/>
</dbReference>
<comment type="cofactor">
    <cofactor evidence="7">
        <name>(6R)-5,10-methylene-5,6,7,8-tetrahydrofolate</name>
        <dbReference type="ChEBI" id="CHEBI:15636"/>
    </cofactor>
    <text evidence="7">Binds 1 5,10-methenyltetrahydrofolate (MTHF) per subunit.</text>
</comment>
<proteinExistence type="inferred from homology"/>
<dbReference type="NCBIfam" id="TIGR02765">
    <property type="entry name" value="crypto_DASH"/>
    <property type="match status" value="1"/>
</dbReference>
<evidence type="ECO:0000256" key="6">
    <source>
        <dbReference type="PIRSR" id="PIRSR602081-2"/>
    </source>
</evidence>
<comment type="function">
    <text evidence="7">May have a photoreceptor function.</text>
</comment>
<dbReference type="Gene3D" id="1.25.40.80">
    <property type="match status" value="1"/>
</dbReference>
<dbReference type="GO" id="GO:0003904">
    <property type="term" value="F:deoxyribodipyrimidine photo-lyase activity"/>
    <property type="evidence" value="ECO:0007669"/>
    <property type="project" value="TreeGrafter"/>
</dbReference>
<dbReference type="InterPro" id="IPR002081">
    <property type="entry name" value="Cryptochrome/DNA_photolyase_1"/>
</dbReference>
<organism evidence="10 11">
    <name type="scientific">Natrarchaeobaculum sulfurireducens</name>
    <dbReference type="NCBI Taxonomy" id="2044521"/>
    <lineage>
        <taxon>Archaea</taxon>
        <taxon>Methanobacteriati</taxon>
        <taxon>Methanobacteriota</taxon>
        <taxon>Stenosarchaea group</taxon>
        <taxon>Halobacteria</taxon>
        <taxon>Halobacteriales</taxon>
        <taxon>Natrialbaceae</taxon>
        <taxon>Natrarchaeobaculum</taxon>
    </lineage>
</organism>
<keyword evidence="2 5" id="KW-0285">Flavoprotein</keyword>
<accession>A0A346PEA6</accession>
<feature type="binding site" evidence="5">
    <location>
        <begin position="283"/>
        <end position="290"/>
    </location>
    <ligand>
        <name>FAD</name>
        <dbReference type="ChEBI" id="CHEBI:57692"/>
    </ligand>
</feature>
<dbReference type="InterPro" id="IPR036155">
    <property type="entry name" value="Crypto/Photolyase_N_sf"/>
</dbReference>
<keyword evidence="10" id="KW-0456">Lyase</keyword>
<dbReference type="PROSITE" id="PS51645">
    <property type="entry name" value="PHR_CRY_ALPHA_BETA"/>
    <property type="match status" value="1"/>
</dbReference>
<keyword evidence="4 7" id="KW-0157">Chromophore</keyword>
<feature type="domain" description="Photolyase/cryptochrome alpha/beta" evidence="9">
    <location>
        <begin position="2"/>
        <end position="135"/>
    </location>
</feature>
<dbReference type="EMBL" id="CP024047">
    <property type="protein sequence ID" value="AXR77851.1"/>
    <property type="molecule type" value="Genomic_DNA"/>
</dbReference>
<dbReference type="KEGG" id="nan:AArc1_1518"/>
<dbReference type="PANTHER" id="PTHR11455:SF22">
    <property type="entry name" value="CRYPTOCHROME DASH"/>
    <property type="match status" value="1"/>
</dbReference>
<dbReference type="AlphaFoldDB" id="A0A346PEA6"/>
<name>A0A346PEA6_9EURY</name>
<dbReference type="GO" id="GO:0071949">
    <property type="term" value="F:FAD binding"/>
    <property type="evidence" value="ECO:0007669"/>
    <property type="project" value="TreeGrafter"/>
</dbReference>
<dbReference type="PANTHER" id="PTHR11455">
    <property type="entry name" value="CRYPTOCHROME"/>
    <property type="match status" value="1"/>
</dbReference>
<dbReference type="Pfam" id="PF00875">
    <property type="entry name" value="DNA_photolyase"/>
    <property type="match status" value="1"/>
</dbReference>
<dbReference type="GO" id="GO:0000719">
    <property type="term" value="P:photoreactive repair"/>
    <property type="evidence" value="ECO:0007669"/>
    <property type="project" value="TreeGrafter"/>
</dbReference>
<feature type="site" description="Electron transfer via tryptophanyl radical" evidence="6">
    <location>
        <position position="314"/>
    </location>
</feature>
<evidence type="ECO:0000259" key="9">
    <source>
        <dbReference type="PROSITE" id="PS51645"/>
    </source>
</evidence>
<comment type="similarity">
    <text evidence="1 7">Belongs to the DNA photolyase class-1 family.</text>
</comment>